<dbReference type="PANTHER" id="PTHR43299">
    <property type="entry name" value="UPF0718 PROTEIN YRAQ"/>
    <property type="match status" value="1"/>
</dbReference>
<dbReference type="PANTHER" id="PTHR43299:SF1">
    <property type="entry name" value="UPF0718 PROTEIN YRAQ"/>
    <property type="match status" value="1"/>
</dbReference>
<dbReference type="Proteomes" id="UP000053096">
    <property type="component" value="Unassembled WGS sequence"/>
</dbReference>
<feature type="transmembrane region" description="Helical" evidence="7">
    <location>
        <begin position="338"/>
        <end position="359"/>
    </location>
</feature>
<comment type="similarity">
    <text evidence="2">Belongs to the UPF0718 family.</text>
</comment>
<dbReference type="Proteomes" id="UP000092950">
    <property type="component" value="Chromosome"/>
</dbReference>
<evidence type="ECO:0000256" key="2">
    <source>
        <dbReference type="ARBA" id="ARBA00006386"/>
    </source>
</evidence>
<feature type="transmembrane region" description="Helical" evidence="7">
    <location>
        <begin position="177"/>
        <end position="194"/>
    </location>
</feature>
<feature type="transmembrane region" description="Helical" evidence="7">
    <location>
        <begin position="274"/>
        <end position="293"/>
    </location>
</feature>
<evidence type="ECO:0000256" key="5">
    <source>
        <dbReference type="ARBA" id="ARBA00022989"/>
    </source>
</evidence>
<name>A0A0J6EW02_9BORD</name>
<feature type="transmembrane region" description="Helical" evidence="7">
    <location>
        <begin position="118"/>
        <end position="139"/>
    </location>
</feature>
<dbReference type="GO" id="GO:0005886">
    <property type="term" value="C:plasma membrane"/>
    <property type="evidence" value="ECO:0007669"/>
    <property type="project" value="UniProtKB-SubCell"/>
</dbReference>
<dbReference type="AlphaFoldDB" id="A0A0J6EW02"/>
<reference evidence="8 11" key="2">
    <citation type="submission" date="2016-07" db="EMBL/GenBank/DDBJ databases">
        <title>Complete genome sequences of Bordetella pseudohinzii.</title>
        <authorList>
            <person name="Spilker T."/>
            <person name="Darrah R."/>
            <person name="LiPuma J.J."/>
        </authorList>
    </citation>
    <scope>NUCLEOTIDE SEQUENCE [LARGE SCALE GENOMIC DNA]</scope>
    <source>
        <strain evidence="8 11">HI4681</strain>
    </source>
</reference>
<dbReference type="KEGG" id="bpdz:BBN53_13810"/>
<proteinExistence type="inferred from homology"/>
<protein>
    <submittedName>
        <fullName evidence="9">Predicted permease</fullName>
    </submittedName>
</protein>
<evidence type="ECO:0000256" key="4">
    <source>
        <dbReference type="ARBA" id="ARBA00022692"/>
    </source>
</evidence>
<evidence type="ECO:0000256" key="7">
    <source>
        <dbReference type="SAM" id="Phobius"/>
    </source>
</evidence>
<feature type="transmembrane region" description="Helical" evidence="7">
    <location>
        <begin position="151"/>
        <end position="171"/>
    </location>
</feature>
<reference evidence="9 10" key="1">
    <citation type="submission" date="2015-09" db="EMBL/GenBank/DDBJ databases">
        <authorList>
            <person name="Jackson K.R."/>
            <person name="Lunt B.L."/>
            <person name="Fisher J.N.B."/>
            <person name="Gardner A.V."/>
            <person name="Bailey M.E."/>
            <person name="Deus L.M."/>
            <person name="Earl A.S."/>
            <person name="Gibby P.D."/>
            <person name="Hartmann K.A."/>
            <person name="Liu J.E."/>
            <person name="Manci A.M."/>
            <person name="Nielsen D.A."/>
            <person name="Solomon M.B."/>
            <person name="Breakwell D.P."/>
            <person name="Burnett S.H."/>
            <person name="Grose J.H."/>
        </authorList>
    </citation>
    <scope>NUCLEOTIDE SEQUENCE [LARGE SCALE GENOMIC DNA]</scope>
    <source>
        <strain evidence="9 10">2789STDY5608636</strain>
    </source>
</reference>
<keyword evidence="3" id="KW-1003">Cell membrane</keyword>
<evidence type="ECO:0000256" key="1">
    <source>
        <dbReference type="ARBA" id="ARBA00004651"/>
    </source>
</evidence>
<keyword evidence="6 7" id="KW-0472">Membrane</keyword>
<dbReference type="EMBL" id="CP016440">
    <property type="protein sequence ID" value="ANY16861.1"/>
    <property type="molecule type" value="Genomic_DNA"/>
</dbReference>
<feature type="transmembrane region" description="Helical" evidence="7">
    <location>
        <begin position="241"/>
        <end position="262"/>
    </location>
</feature>
<organism evidence="9 10">
    <name type="scientific">Bordetella pseudohinzii</name>
    <dbReference type="NCBI Taxonomy" id="1331258"/>
    <lineage>
        <taxon>Bacteria</taxon>
        <taxon>Pseudomonadati</taxon>
        <taxon>Pseudomonadota</taxon>
        <taxon>Betaproteobacteria</taxon>
        <taxon>Burkholderiales</taxon>
        <taxon>Alcaligenaceae</taxon>
        <taxon>Bordetella</taxon>
    </lineage>
</organism>
<keyword evidence="11" id="KW-1185">Reference proteome</keyword>
<keyword evidence="4 7" id="KW-0812">Transmembrane</keyword>
<keyword evidence="5 7" id="KW-1133">Transmembrane helix</keyword>
<evidence type="ECO:0000313" key="8">
    <source>
        <dbReference type="EMBL" id="ANY16861.1"/>
    </source>
</evidence>
<evidence type="ECO:0000313" key="11">
    <source>
        <dbReference type="Proteomes" id="UP000092950"/>
    </source>
</evidence>
<feature type="transmembrane region" description="Helical" evidence="7">
    <location>
        <begin position="300"/>
        <end position="318"/>
    </location>
</feature>
<dbReference type="RefSeq" id="WP_043210978.1">
    <property type="nucleotide sequence ID" value="NZ_CAJGUP010000192.1"/>
</dbReference>
<evidence type="ECO:0000256" key="6">
    <source>
        <dbReference type="ARBA" id="ARBA00023136"/>
    </source>
</evidence>
<sequence length="361" mass="37630">MTTTSDQRRTVHPGLGIAVFVLLAVAGLFYVKWSPYYERAFVAAENHSIGASILMGAEAAPPAPSLAAALNYALAYGKAIWQAMVLGLLLGSAVQALLPRRWIVRALGGTGLGSVVAGGLLSVPGMMCTCCAAPVVAGLRRCQAAPGSAVAFWLGNTMLNPATLVFMGFVLGWNWTGLRLALGIVMVFGLGWLINRMSRGETRGFDEAQARAMQAGALNGKDGEDDAHPFARWLRLFARMALRLIPEYIVLVLLLGAARAWLFPHVDAGIGNELLWIVGLAVAGLLFVIPTAGEVPIVQAMLSLGIAAGPAAALLMTLPPVSLPSLAMVARSFRPAELATLVAGVLVVALAAAGLAIALGF</sequence>
<dbReference type="Pfam" id="PF03773">
    <property type="entry name" value="ArsP_1"/>
    <property type="match status" value="1"/>
</dbReference>
<evidence type="ECO:0000313" key="9">
    <source>
        <dbReference type="EMBL" id="CUJ06703.1"/>
    </source>
</evidence>
<dbReference type="EMBL" id="CYTV01000012">
    <property type="protein sequence ID" value="CUJ06703.1"/>
    <property type="molecule type" value="Genomic_DNA"/>
</dbReference>
<accession>A0A0M7HDF8</accession>
<feature type="transmembrane region" description="Helical" evidence="7">
    <location>
        <begin position="12"/>
        <end position="31"/>
    </location>
</feature>
<evidence type="ECO:0000256" key="3">
    <source>
        <dbReference type="ARBA" id="ARBA00022475"/>
    </source>
</evidence>
<comment type="subcellular location">
    <subcellularLocation>
        <location evidence="1">Cell membrane</location>
        <topology evidence="1">Multi-pass membrane protein</topology>
    </subcellularLocation>
</comment>
<gene>
    <name evidence="8" type="ORF">BBN53_13810</name>
    <name evidence="9" type="ORF">ERS370011_03584</name>
</gene>
<evidence type="ECO:0000313" key="10">
    <source>
        <dbReference type="Proteomes" id="UP000053096"/>
    </source>
</evidence>
<dbReference type="InterPro" id="IPR005524">
    <property type="entry name" value="DUF318"/>
</dbReference>
<feature type="transmembrane region" description="Helical" evidence="7">
    <location>
        <begin position="79"/>
        <end position="98"/>
    </location>
</feature>
<accession>A0A0J6EW02</accession>